<proteinExistence type="predicted"/>
<dbReference type="EMBL" id="WBVQ01000004">
    <property type="protein sequence ID" value="KAB2815035.1"/>
    <property type="molecule type" value="Genomic_DNA"/>
</dbReference>
<dbReference type="OrthoDB" id="223410at2"/>
<gene>
    <name evidence="1" type="ORF">F8C82_14580</name>
</gene>
<name>A0A6L3ZBM6_9FLAO</name>
<reference evidence="1 2" key="1">
    <citation type="submission" date="2019-10" db="EMBL/GenBank/DDBJ databases">
        <title>Genome sequence of Phaeocystidibacter marisrubri JCM30614 (type strain).</title>
        <authorList>
            <person name="Bowman J.P."/>
        </authorList>
    </citation>
    <scope>NUCLEOTIDE SEQUENCE [LARGE SCALE GENOMIC DNA]</scope>
    <source>
        <strain evidence="1 2">JCM 30614</strain>
    </source>
</reference>
<keyword evidence="2" id="KW-1185">Reference proteome</keyword>
<dbReference type="AlphaFoldDB" id="A0A6L3ZBM6"/>
<comment type="caution">
    <text evidence="1">The sequence shown here is derived from an EMBL/GenBank/DDBJ whole genome shotgun (WGS) entry which is preliminary data.</text>
</comment>
<evidence type="ECO:0000313" key="2">
    <source>
        <dbReference type="Proteomes" id="UP000484164"/>
    </source>
</evidence>
<protein>
    <submittedName>
        <fullName evidence="1">Uncharacterized protein</fullName>
    </submittedName>
</protein>
<dbReference type="RefSeq" id="WP_151694359.1">
    <property type="nucleotide sequence ID" value="NZ_BMGX01000003.1"/>
</dbReference>
<dbReference type="Pfam" id="PF15892">
    <property type="entry name" value="BNR_4"/>
    <property type="match status" value="1"/>
</dbReference>
<organism evidence="1 2">
    <name type="scientific">Phaeocystidibacter marisrubri</name>
    <dbReference type="NCBI Taxonomy" id="1577780"/>
    <lineage>
        <taxon>Bacteria</taxon>
        <taxon>Pseudomonadati</taxon>
        <taxon>Bacteroidota</taxon>
        <taxon>Flavobacteriia</taxon>
        <taxon>Flavobacteriales</taxon>
        <taxon>Phaeocystidibacteraceae</taxon>
        <taxon>Phaeocystidibacter</taxon>
    </lineage>
</organism>
<sequence length="787" mass="86358">MKKLLTIILTFGISLSVVGQKTPRQQDAYFLWTQGAIFGDTIYVEGMGNSAEWGESSRIVLSDTGVLGNQPNISILPDQLNLYTKINNVIRVQNLIQWGDTIYVLYIDINNDWKIAKKSAVGGNWRTFNLSKISGAPLGKLPNQDAHYSGGMSIDKDGFIHVVANTYRNQLRYIKSDFPLDITHWSSASMIGTQESELSYPTFINTLNDSTLLFLHRDGNSFDGDAYINAYNTTTKSWTRQAQLTDGSGFNFYWNIPQTTIDGRIHLSGLWRSSPGAETAEDICYFYSDDKGQTWKSFTGINYSLPITKGLSDPIFPTPQDTGLINQTGMGVDDLGRVSIVTTLKDQNGNLQYFHLYLENGVWQTRFLTDYTSGVRPDFLYQYGFGRPSVFTLSDRTYVTWINTFDTVQNYEGLLIEEITPGSELTMGSLFAGPLGASDINIDEWGLYHSKSLRFLLMNTPVSPECKVGGAAGVYSIDSARLKQAVNGKLNIDAFSSQFDFKSSFFCGGEDTLITWISEDALSKIGNTLIIGQGFNNLQTDNTFQILNTGGNQIKLRDIDGDNTTSRSFITFEPSTGLPMGYLGFKSGSNSNFSIENTVGNVTILAAGEASVNGDEIWDEGSITYIDTANWNSAYSSVSTKASITALNDTAFALRQAISQVGLQDVLEVDAEASFSNSTNVSIKTNGKLTFGDADDLDSDGDVTFIDIDEPNDVIQLKSESLILGTVVTGMNLSGDVQLNEDDTFIYFGSAAADGSFRMGVDSVTGDLVIQAKESGVWVTKQNYTTP</sequence>
<dbReference type="Proteomes" id="UP000484164">
    <property type="component" value="Unassembled WGS sequence"/>
</dbReference>
<evidence type="ECO:0000313" key="1">
    <source>
        <dbReference type="EMBL" id="KAB2815035.1"/>
    </source>
</evidence>
<accession>A0A6L3ZBM6</accession>